<dbReference type="OrthoDB" id="400941at2"/>
<keyword evidence="2" id="KW-0598">Phosphotransferase system</keyword>
<feature type="domain" description="PTS EIIB type-1" evidence="5">
    <location>
        <begin position="44"/>
        <end position="121"/>
    </location>
</feature>
<keyword evidence="7" id="KW-1185">Reference proteome</keyword>
<proteinExistence type="predicted"/>
<dbReference type="RefSeq" id="WP_140781399.1">
    <property type="nucleotide sequence ID" value="NZ_VFSS01000007.1"/>
</dbReference>
<comment type="caution">
    <text evidence="6">The sequence shown here is derived from an EMBL/GenBank/DDBJ whole genome shotgun (WGS) entry which is preliminary data.</text>
</comment>
<dbReference type="GO" id="GO:0008982">
    <property type="term" value="F:protein-N(PI)-phosphohistidine-sugar phosphotransferase activity"/>
    <property type="evidence" value="ECO:0007669"/>
    <property type="project" value="InterPro"/>
</dbReference>
<keyword evidence="4" id="KW-0812">Transmembrane</keyword>
<dbReference type="EMBL" id="VFSS01000007">
    <property type="protein sequence ID" value="TPE57206.1"/>
    <property type="molecule type" value="Genomic_DNA"/>
</dbReference>
<keyword evidence="4" id="KW-0472">Membrane</keyword>
<keyword evidence="1" id="KW-0808">Transferase</keyword>
<dbReference type="Gene3D" id="3.30.1360.60">
    <property type="entry name" value="Glucose permease domain IIB"/>
    <property type="match status" value="1"/>
</dbReference>
<comment type="caution">
    <text evidence="3">Lacks conserved residue(s) required for the propagation of feature annotation.</text>
</comment>
<keyword evidence="6" id="KW-0762">Sugar transport</keyword>
<organism evidence="6 7">
    <name type="scientific">[Mycoplasma] falconis</name>
    <dbReference type="NCBI Taxonomy" id="92403"/>
    <lineage>
        <taxon>Bacteria</taxon>
        <taxon>Bacillati</taxon>
        <taxon>Mycoplasmatota</taxon>
        <taxon>Mycoplasmoidales</taxon>
        <taxon>Metamycoplasmataceae</taxon>
        <taxon>Metamycoplasma</taxon>
    </lineage>
</organism>
<evidence type="ECO:0000313" key="7">
    <source>
        <dbReference type="Proteomes" id="UP000319776"/>
    </source>
</evidence>
<dbReference type="PROSITE" id="PS51098">
    <property type="entry name" value="PTS_EIIB_TYPE_1"/>
    <property type="match status" value="1"/>
</dbReference>
<evidence type="ECO:0000256" key="3">
    <source>
        <dbReference type="PROSITE-ProRule" id="PRU00421"/>
    </source>
</evidence>
<keyword evidence="4" id="KW-1133">Transmembrane helix</keyword>
<evidence type="ECO:0000256" key="2">
    <source>
        <dbReference type="ARBA" id="ARBA00022683"/>
    </source>
</evidence>
<evidence type="ECO:0000259" key="5">
    <source>
        <dbReference type="PROSITE" id="PS51098"/>
    </source>
</evidence>
<dbReference type="InterPro" id="IPR036878">
    <property type="entry name" value="Glu_permease_IIB"/>
</dbReference>
<dbReference type="InterPro" id="IPR001996">
    <property type="entry name" value="PTS_IIB_1"/>
</dbReference>
<sequence>MTSKHKFLYVFLIIITFGLILIYWKKKYRQSSKKDNLSTTTKTAFSIEELIEKLGGKNNIETVLATHKVIKIGLKDREQVNIEALKKLDGISGMTFQSKSISLVVGNVAKYLETKINEEIK</sequence>
<evidence type="ECO:0000256" key="4">
    <source>
        <dbReference type="SAM" id="Phobius"/>
    </source>
</evidence>
<dbReference type="SUPFAM" id="SSF55604">
    <property type="entry name" value="Glucose permease domain IIB"/>
    <property type="match status" value="1"/>
</dbReference>
<keyword evidence="6" id="KW-0813">Transport</keyword>
<accession>A0A501X9Q1</accession>
<evidence type="ECO:0000313" key="6">
    <source>
        <dbReference type="EMBL" id="TPE57206.1"/>
    </source>
</evidence>
<protein>
    <submittedName>
        <fullName evidence="6">PTS glucose transporter subunit IIB</fullName>
    </submittedName>
</protein>
<reference evidence="6 7" key="1">
    <citation type="submission" date="2019-06" db="EMBL/GenBank/DDBJ databases">
        <title>Mycoplasma falconis type strain whole genome sequence.</title>
        <authorList>
            <person name="Spergser J."/>
        </authorList>
    </citation>
    <scope>NUCLEOTIDE SEQUENCE [LARGE SCALE GENOMIC DNA]</scope>
    <source>
        <strain evidence="6 7">ATCC 51372</strain>
    </source>
</reference>
<gene>
    <name evidence="6" type="ORF">FJO69_02215</name>
</gene>
<dbReference type="AlphaFoldDB" id="A0A501X9Q1"/>
<feature type="transmembrane region" description="Helical" evidence="4">
    <location>
        <begin position="6"/>
        <end position="24"/>
    </location>
</feature>
<dbReference type="GO" id="GO:0009401">
    <property type="term" value="P:phosphoenolpyruvate-dependent sugar phosphotransferase system"/>
    <property type="evidence" value="ECO:0007669"/>
    <property type="project" value="UniProtKB-KW"/>
</dbReference>
<evidence type="ECO:0000256" key="1">
    <source>
        <dbReference type="ARBA" id="ARBA00022679"/>
    </source>
</evidence>
<name>A0A501X9Q1_9BACT</name>
<dbReference type="Proteomes" id="UP000319776">
    <property type="component" value="Unassembled WGS sequence"/>
</dbReference>